<dbReference type="SUPFAM" id="SSF46689">
    <property type="entry name" value="Homeodomain-like"/>
    <property type="match status" value="1"/>
</dbReference>
<dbReference type="GO" id="GO:0003700">
    <property type="term" value="F:DNA-binding transcription factor activity"/>
    <property type="evidence" value="ECO:0007669"/>
    <property type="project" value="InterPro"/>
</dbReference>
<dbReference type="EMBL" id="SAYW01000001">
    <property type="protein sequence ID" value="RWU10292.1"/>
    <property type="molecule type" value="Genomic_DNA"/>
</dbReference>
<dbReference type="Gene3D" id="1.10.10.60">
    <property type="entry name" value="Homeodomain-like"/>
    <property type="match status" value="1"/>
</dbReference>
<keyword evidence="5" id="KW-1185">Reference proteome</keyword>
<name>A0A3S3PVF4_9SPHI</name>
<comment type="caution">
    <text evidence="4">The sequence shown here is derived from an EMBL/GenBank/DDBJ whole genome shotgun (WGS) entry which is preliminary data.</text>
</comment>
<reference evidence="4 5" key="1">
    <citation type="submission" date="2018-06" db="EMBL/GenBank/DDBJ databases">
        <title>Pedobacter endophyticus sp. nov., an endophytic bacterium isolated from a leaf of Triticum aestivum.</title>
        <authorList>
            <person name="Zhang L."/>
        </authorList>
    </citation>
    <scope>NUCLEOTIDE SEQUENCE [LARGE SCALE GENOMIC DNA]</scope>
    <source>
        <strain evidence="4 5">CM134L-2</strain>
    </source>
</reference>
<dbReference type="PANTHER" id="PTHR47893">
    <property type="entry name" value="REGULATORY PROTEIN PCHR"/>
    <property type="match status" value="1"/>
</dbReference>
<dbReference type="GO" id="GO:0043565">
    <property type="term" value="F:sequence-specific DNA binding"/>
    <property type="evidence" value="ECO:0007669"/>
    <property type="project" value="InterPro"/>
</dbReference>
<evidence type="ECO:0000256" key="2">
    <source>
        <dbReference type="ARBA" id="ARBA00023163"/>
    </source>
</evidence>
<dbReference type="InterPro" id="IPR009057">
    <property type="entry name" value="Homeodomain-like_sf"/>
</dbReference>
<protein>
    <submittedName>
        <fullName evidence="4">AraC family transcriptional regulator</fullName>
    </submittedName>
</protein>
<dbReference type="InterPro" id="IPR018060">
    <property type="entry name" value="HTH_AraC"/>
</dbReference>
<keyword evidence="1" id="KW-0805">Transcription regulation</keyword>
<sequence length="338" mass="38604">MATPLSSWQMTYPEKFIAAASNIPTVVHDDKRQVLVADSSQLKTTFQYEKIEEGCYLFVVDMTAQEATEIALFGDRSIEYYCLSYQLIRGGVNKVPAKDNDPLQAKTMSLPRICSFYNNEFDYKTLFEKEAGVRAFIFCFTKDWLSKGIDFSGVDPEATFLKVIDKKMEGLAYFSDSFYKDTFDELDRLLTQAQRSPVYPLVVRKLSLTLIADFFSIVADPNSVLNSPPINHEFDGIEKIKLHINRNFKNGFPGLAALAYIGNMSVASMRRHFTRQMGHSAFDYFRDVQMRYAFEQLQKGIQVKHIANELNFKSSANFGRAFKKAYKILPGEVKSLKN</sequence>
<dbReference type="SMART" id="SM00342">
    <property type="entry name" value="HTH_ARAC"/>
    <property type="match status" value="1"/>
</dbReference>
<organism evidence="4 5">
    <name type="scientific">Pedobacter chitinilyticus</name>
    <dbReference type="NCBI Taxonomy" id="2233776"/>
    <lineage>
        <taxon>Bacteria</taxon>
        <taxon>Pseudomonadati</taxon>
        <taxon>Bacteroidota</taxon>
        <taxon>Sphingobacteriia</taxon>
        <taxon>Sphingobacteriales</taxon>
        <taxon>Sphingobacteriaceae</taxon>
        <taxon>Pedobacter</taxon>
    </lineage>
</organism>
<dbReference type="AlphaFoldDB" id="A0A3S3PVF4"/>
<dbReference type="OrthoDB" id="743479at2"/>
<dbReference type="Proteomes" id="UP000284120">
    <property type="component" value="Unassembled WGS sequence"/>
</dbReference>
<accession>A0A3S3PVF4</accession>
<evidence type="ECO:0000313" key="4">
    <source>
        <dbReference type="EMBL" id="RWU10292.1"/>
    </source>
</evidence>
<dbReference type="RefSeq" id="WP_113645785.1">
    <property type="nucleotide sequence ID" value="NZ_QMHN01000001.1"/>
</dbReference>
<evidence type="ECO:0000256" key="1">
    <source>
        <dbReference type="ARBA" id="ARBA00023015"/>
    </source>
</evidence>
<dbReference type="InterPro" id="IPR053142">
    <property type="entry name" value="PchR_regulatory_protein"/>
</dbReference>
<evidence type="ECO:0000259" key="3">
    <source>
        <dbReference type="PROSITE" id="PS01124"/>
    </source>
</evidence>
<dbReference type="PANTHER" id="PTHR47893:SF1">
    <property type="entry name" value="REGULATORY PROTEIN PCHR"/>
    <property type="match status" value="1"/>
</dbReference>
<gene>
    <name evidence="4" type="ORF">DPV69_02810</name>
</gene>
<proteinExistence type="predicted"/>
<evidence type="ECO:0000313" key="5">
    <source>
        <dbReference type="Proteomes" id="UP000284120"/>
    </source>
</evidence>
<feature type="domain" description="HTH araC/xylS-type" evidence="3">
    <location>
        <begin position="238"/>
        <end position="336"/>
    </location>
</feature>
<dbReference type="PROSITE" id="PS01124">
    <property type="entry name" value="HTH_ARAC_FAMILY_2"/>
    <property type="match status" value="1"/>
</dbReference>
<dbReference type="Pfam" id="PF12833">
    <property type="entry name" value="HTH_18"/>
    <property type="match status" value="1"/>
</dbReference>
<keyword evidence="2" id="KW-0804">Transcription</keyword>